<keyword evidence="3" id="KW-1185">Reference proteome</keyword>
<keyword evidence="1" id="KW-0812">Transmembrane</keyword>
<accession>A0ABW3YWD4</accession>
<organism evidence="2 3">
    <name type="scientific">Mycoplana ramosa</name>
    <name type="common">Mycoplana bullata</name>
    <dbReference type="NCBI Taxonomy" id="40837"/>
    <lineage>
        <taxon>Bacteria</taxon>
        <taxon>Pseudomonadati</taxon>
        <taxon>Pseudomonadota</taxon>
        <taxon>Alphaproteobacteria</taxon>
        <taxon>Hyphomicrobiales</taxon>
        <taxon>Rhizobiaceae</taxon>
        <taxon>Mycoplana</taxon>
    </lineage>
</organism>
<name>A0ABW3YWD4_MYCRA</name>
<evidence type="ECO:0000313" key="2">
    <source>
        <dbReference type="EMBL" id="MFD1328237.1"/>
    </source>
</evidence>
<keyword evidence="1" id="KW-0472">Membrane</keyword>
<gene>
    <name evidence="2" type="ORF">ACFQ33_10065</name>
</gene>
<sequence>MSNIEIDEQEEKPLDPAMENVRRKMVRLQLVSGGIMLIMFMAVLAAIVYKVTRTDGKPESRISAGLSVPSDGPLTGTVALPDGFTISSVSQSNGQILFFGTLSDGARKAILFDIAAGRIVADIDVTGR</sequence>
<protein>
    <recommendedName>
        <fullName evidence="4">Fimbrial protein</fullName>
    </recommendedName>
</protein>
<dbReference type="EMBL" id="JBHTNF010000004">
    <property type="protein sequence ID" value="MFD1328237.1"/>
    <property type="molecule type" value="Genomic_DNA"/>
</dbReference>
<evidence type="ECO:0008006" key="4">
    <source>
        <dbReference type="Google" id="ProtNLM"/>
    </source>
</evidence>
<reference evidence="3" key="1">
    <citation type="journal article" date="2019" name="Int. J. Syst. Evol. Microbiol.">
        <title>The Global Catalogue of Microorganisms (GCM) 10K type strain sequencing project: providing services to taxonomists for standard genome sequencing and annotation.</title>
        <authorList>
            <consortium name="The Broad Institute Genomics Platform"/>
            <consortium name="The Broad Institute Genome Sequencing Center for Infectious Disease"/>
            <person name="Wu L."/>
            <person name="Ma J."/>
        </authorList>
    </citation>
    <scope>NUCLEOTIDE SEQUENCE [LARGE SCALE GENOMIC DNA]</scope>
    <source>
        <strain evidence="3">CCUG 55609</strain>
    </source>
</reference>
<dbReference type="Proteomes" id="UP001597173">
    <property type="component" value="Unassembled WGS sequence"/>
</dbReference>
<evidence type="ECO:0000256" key="1">
    <source>
        <dbReference type="SAM" id="Phobius"/>
    </source>
</evidence>
<proteinExistence type="predicted"/>
<keyword evidence="1" id="KW-1133">Transmembrane helix</keyword>
<comment type="caution">
    <text evidence="2">The sequence shown here is derived from an EMBL/GenBank/DDBJ whole genome shotgun (WGS) entry which is preliminary data.</text>
</comment>
<evidence type="ECO:0000313" key="3">
    <source>
        <dbReference type="Proteomes" id="UP001597173"/>
    </source>
</evidence>
<feature type="transmembrane region" description="Helical" evidence="1">
    <location>
        <begin position="28"/>
        <end position="49"/>
    </location>
</feature>
<dbReference type="RefSeq" id="WP_374837871.1">
    <property type="nucleotide sequence ID" value="NZ_JBHEEW010000005.1"/>
</dbReference>